<evidence type="ECO:0000259" key="2">
    <source>
        <dbReference type="Pfam" id="PF00535"/>
    </source>
</evidence>
<comment type="caution">
    <text evidence="4">The sequence shown here is derived from an EMBL/GenBank/DDBJ whole genome shotgun (WGS) entry which is preliminary data.</text>
</comment>
<feature type="domain" description="Galactosyltransferase C-terminal" evidence="3">
    <location>
        <begin position="197"/>
        <end position="241"/>
    </location>
</feature>
<dbReference type="STRING" id="912594.AWC12_29745"/>
<dbReference type="InterPro" id="IPR029044">
    <property type="entry name" value="Nucleotide-diphossugar_trans"/>
</dbReference>
<dbReference type="Pfam" id="PF02709">
    <property type="entry name" value="Glyco_transf_7C"/>
    <property type="match status" value="1"/>
</dbReference>
<dbReference type="SUPFAM" id="SSF53448">
    <property type="entry name" value="Nucleotide-diphospho-sugar transferases"/>
    <property type="match status" value="1"/>
</dbReference>
<dbReference type="EMBL" id="LWCS01000021">
    <property type="protein sequence ID" value="OAN38715.1"/>
    <property type="molecule type" value="Genomic_DNA"/>
</dbReference>
<dbReference type="OrthoDB" id="4120491at2"/>
<name>A0A178LW68_MYCIR</name>
<sequence>MTSLKALPLTDGRYVVPGNRWDLLDREPPRRPAALAVIVPFYEQQAELDLVLAALGAQDYPRELVEVVVCDDGSRQPPDVSATSLRCSVVRQQDKGFRAAAARNLGVRHTDADVLCFLDADTVPEPHYLTAVARLPSLLPDALVVGRRRHADLTGWTPAQLPQWWSGHHIPRTLDEPRWLCDAYHRSKNLLDIDHRSYRYVISSVMCCSRELFDYCGGFDESFDQYGGEDWEFAHRAMTCGAVLHHARDAVAWHNGADWAGRDVADRTAAKNAESLAVSRLVPDPEARVHGLRYDIPEVAVEIDAAEHGPGSLIRTAACFLGQDVSLFVSGAGAESLVRELRTDDPRIQIGPTPEAVRRRCRVVITLSGRPVLPREDVAEIVTRASSPGVAAVEVRHDAASLHCRASWAAHRAERWSSGTVRFRDDRDRSHIGETYTYRGHEFHMDVVAPDAPLAW</sequence>
<gene>
    <name evidence="4" type="ORF">A4X20_05285</name>
</gene>
<dbReference type="InterPro" id="IPR001173">
    <property type="entry name" value="Glyco_trans_2-like"/>
</dbReference>
<keyword evidence="1" id="KW-0808">Transferase</keyword>
<evidence type="ECO:0000256" key="1">
    <source>
        <dbReference type="ARBA" id="ARBA00022679"/>
    </source>
</evidence>
<proteinExistence type="predicted"/>
<feature type="domain" description="Glycosyltransferase 2-like" evidence="2">
    <location>
        <begin position="37"/>
        <end position="163"/>
    </location>
</feature>
<dbReference type="RefSeq" id="WP_064281873.1">
    <property type="nucleotide sequence ID" value="NZ_LWCS01000021.1"/>
</dbReference>
<dbReference type="Gene3D" id="3.90.550.10">
    <property type="entry name" value="Spore Coat Polysaccharide Biosynthesis Protein SpsA, Chain A"/>
    <property type="match status" value="1"/>
</dbReference>
<accession>A0A178LW68</accession>
<evidence type="ECO:0000313" key="4">
    <source>
        <dbReference type="EMBL" id="OAN38715.1"/>
    </source>
</evidence>
<dbReference type="AlphaFoldDB" id="A0A178LW68"/>
<dbReference type="PANTHER" id="PTHR43685:SF2">
    <property type="entry name" value="GLYCOSYLTRANSFERASE 2-LIKE DOMAIN-CONTAINING PROTEIN"/>
    <property type="match status" value="1"/>
</dbReference>
<protein>
    <recommendedName>
        <fullName evidence="6">Glycosyl transferase</fullName>
    </recommendedName>
</protein>
<dbReference type="Pfam" id="PF00535">
    <property type="entry name" value="Glycos_transf_2"/>
    <property type="match status" value="1"/>
</dbReference>
<evidence type="ECO:0000313" key="5">
    <source>
        <dbReference type="Proteomes" id="UP000078396"/>
    </source>
</evidence>
<dbReference type="InterPro" id="IPR027791">
    <property type="entry name" value="Galactosyl_T_C"/>
</dbReference>
<dbReference type="InterPro" id="IPR050834">
    <property type="entry name" value="Glycosyltransf_2"/>
</dbReference>
<evidence type="ECO:0000259" key="3">
    <source>
        <dbReference type="Pfam" id="PF02709"/>
    </source>
</evidence>
<dbReference type="PANTHER" id="PTHR43685">
    <property type="entry name" value="GLYCOSYLTRANSFERASE"/>
    <property type="match status" value="1"/>
</dbReference>
<organism evidence="4 5">
    <name type="scientific">Mycolicibacterium iranicum</name>
    <name type="common">Mycobacterium iranicum</name>
    <dbReference type="NCBI Taxonomy" id="912594"/>
    <lineage>
        <taxon>Bacteria</taxon>
        <taxon>Bacillati</taxon>
        <taxon>Actinomycetota</taxon>
        <taxon>Actinomycetes</taxon>
        <taxon>Mycobacteriales</taxon>
        <taxon>Mycobacteriaceae</taxon>
        <taxon>Mycolicibacterium</taxon>
    </lineage>
</organism>
<evidence type="ECO:0008006" key="6">
    <source>
        <dbReference type="Google" id="ProtNLM"/>
    </source>
</evidence>
<dbReference type="Proteomes" id="UP000078396">
    <property type="component" value="Unassembled WGS sequence"/>
</dbReference>
<dbReference type="GO" id="GO:0016740">
    <property type="term" value="F:transferase activity"/>
    <property type="evidence" value="ECO:0007669"/>
    <property type="project" value="UniProtKB-KW"/>
</dbReference>
<reference evidence="4 5" key="1">
    <citation type="submission" date="2016-04" db="EMBL/GenBank/DDBJ databases">
        <title>Draft Genome Sequences of Staphylococcus capitis Strain H36, S. capitis Strain H65, S. cohnii Strain H62, S. hominis Strain H69, Mycobacterium iranicum Strain H39, Plantibacter sp. Strain H53, Pseudomonas oryzihabitans Strain H72, and Microbacterium sp. Strain H83, isolated from residential settings.</title>
        <authorList>
            <person name="Lymperopoulou D."/>
            <person name="Adams R.I."/>
            <person name="Lindow S."/>
            <person name="Coil D.A."/>
            <person name="Jospin G."/>
            <person name="Eisen J.A."/>
        </authorList>
    </citation>
    <scope>NUCLEOTIDE SEQUENCE [LARGE SCALE GENOMIC DNA]</scope>
    <source>
        <strain evidence="4 5">H39</strain>
    </source>
</reference>